<dbReference type="PANTHER" id="PTHR30153">
    <property type="entry name" value="REPLICATIVE DNA HELICASE DNAB"/>
    <property type="match status" value="1"/>
</dbReference>
<evidence type="ECO:0000256" key="2">
    <source>
        <dbReference type="ARBA" id="ARBA00022515"/>
    </source>
</evidence>
<dbReference type="GO" id="GO:0003677">
    <property type="term" value="F:DNA binding"/>
    <property type="evidence" value="ECO:0007669"/>
    <property type="project" value="UniProtKB-KW"/>
</dbReference>
<dbReference type="InterPro" id="IPR007694">
    <property type="entry name" value="DNA_helicase_DnaB-like_C"/>
</dbReference>
<dbReference type="SUPFAM" id="SSF52540">
    <property type="entry name" value="P-loop containing nucleoside triphosphate hydrolases"/>
    <property type="match status" value="1"/>
</dbReference>
<dbReference type="GO" id="GO:1990077">
    <property type="term" value="C:primosome complex"/>
    <property type="evidence" value="ECO:0007669"/>
    <property type="project" value="UniProtKB-KW"/>
</dbReference>
<evidence type="ECO:0000256" key="8">
    <source>
        <dbReference type="ARBA" id="ARBA00023125"/>
    </source>
</evidence>
<dbReference type="InterPro" id="IPR036185">
    <property type="entry name" value="DNA_heli_DnaB-like_N_sf"/>
</dbReference>
<dbReference type="AlphaFoldDB" id="A0A060VEU5"/>
<feature type="domain" description="SF4 helicase" evidence="12">
    <location>
        <begin position="178"/>
        <end position="457"/>
    </location>
</feature>
<dbReference type="InterPro" id="IPR016136">
    <property type="entry name" value="DNA_helicase_N/primase_C"/>
</dbReference>
<comment type="similarity">
    <text evidence="1">Belongs to the helicase family. DnaB subfamily.</text>
</comment>
<keyword evidence="7" id="KW-0067">ATP-binding</keyword>
<dbReference type="GO" id="GO:0043139">
    <property type="term" value="F:5'-3' DNA helicase activity"/>
    <property type="evidence" value="ECO:0007669"/>
    <property type="project" value="UniProtKB-EC"/>
</dbReference>
<dbReference type="Proteomes" id="UP000255167">
    <property type="component" value="Unassembled WGS sequence"/>
</dbReference>
<keyword evidence="2" id="KW-0639">Primosome</keyword>
<dbReference type="Gene3D" id="3.40.50.300">
    <property type="entry name" value="P-loop containing nucleotide triphosphate hydrolases"/>
    <property type="match status" value="1"/>
</dbReference>
<dbReference type="CDD" id="cd00984">
    <property type="entry name" value="DnaB_C"/>
    <property type="match status" value="1"/>
</dbReference>
<evidence type="ECO:0000256" key="7">
    <source>
        <dbReference type="ARBA" id="ARBA00022840"/>
    </source>
</evidence>
<dbReference type="GO" id="GO:0005524">
    <property type="term" value="F:ATP binding"/>
    <property type="evidence" value="ECO:0007669"/>
    <property type="project" value="UniProtKB-KW"/>
</dbReference>
<keyword evidence="3" id="KW-0235">DNA replication</keyword>
<dbReference type="GO" id="GO:0005829">
    <property type="term" value="C:cytosol"/>
    <property type="evidence" value="ECO:0007669"/>
    <property type="project" value="TreeGrafter"/>
</dbReference>
<gene>
    <name evidence="13" type="primary">dnaB_5</name>
    <name evidence="13" type="ORF">NCTC9617_03423</name>
</gene>
<keyword evidence="6 13" id="KW-0347">Helicase</keyword>
<name>A0A060VEU5_KLEPN</name>
<accession>A0A060VEU5</accession>
<keyword evidence="5 13" id="KW-0378">Hydrolase</keyword>
<evidence type="ECO:0000259" key="12">
    <source>
        <dbReference type="PROSITE" id="PS51199"/>
    </source>
</evidence>
<dbReference type="Pfam" id="PF00772">
    <property type="entry name" value="DnaB"/>
    <property type="match status" value="1"/>
</dbReference>
<dbReference type="GO" id="GO:0016887">
    <property type="term" value="F:ATP hydrolysis activity"/>
    <property type="evidence" value="ECO:0007669"/>
    <property type="project" value="RHEA"/>
</dbReference>
<protein>
    <recommendedName>
        <fullName evidence="10">DNA 5'-3' helicase</fullName>
        <ecNumber evidence="10">5.6.2.3</ecNumber>
    </recommendedName>
</protein>
<keyword evidence="8" id="KW-0238">DNA-binding</keyword>
<dbReference type="InterPro" id="IPR027417">
    <property type="entry name" value="P-loop_NTPase"/>
</dbReference>
<dbReference type="Gene3D" id="1.10.860.10">
    <property type="entry name" value="DNAb Helicase, Chain A"/>
    <property type="match status" value="1"/>
</dbReference>
<dbReference type="Pfam" id="PF03796">
    <property type="entry name" value="DnaB_C"/>
    <property type="match status" value="1"/>
</dbReference>
<dbReference type="GO" id="GO:0006269">
    <property type="term" value="P:DNA replication, synthesis of primer"/>
    <property type="evidence" value="ECO:0007669"/>
    <property type="project" value="UniProtKB-KW"/>
</dbReference>
<dbReference type="EC" id="5.6.2.3" evidence="10"/>
<dbReference type="EMBL" id="UGNC01000005">
    <property type="protein sequence ID" value="STW46892.1"/>
    <property type="molecule type" value="Genomic_DNA"/>
</dbReference>
<keyword evidence="4" id="KW-0547">Nucleotide-binding</keyword>
<evidence type="ECO:0000256" key="9">
    <source>
        <dbReference type="ARBA" id="ARBA00023235"/>
    </source>
</evidence>
<keyword evidence="9" id="KW-0413">Isomerase</keyword>
<evidence type="ECO:0000256" key="10">
    <source>
        <dbReference type="ARBA" id="ARBA00044969"/>
    </source>
</evidence>
<dbReference type="InterPro" id="IPR007693">
    <property type="entry name" value="DNA_helicase_DnaB-like_N"/>
</dbReference>
<sequence length="457" mass="50519">MSRFIDLYVEQAVIGGIMLAAGRADGADMATDAIEGLTEDHFTATPHKVALRSYKRLNESGSKIDLLTLTSDLERLGALESAGGFAYLAECSKNTPSFANLAAYCEKLREMYLGRRMTLALQVGIQKLSEPTTEGIADIIGNIQADISGIEHSADYGTEHITTGIDMSLETIQSIISGDIWKHKTELGMATIDSAFGGFNNTDFIVVGGRPGMGKTMFSTTVTETVGLKNKKPVLFFSLEMPVEQISERVAFHRARVSKEDLLSKVSGKMDEAWGKVGHCMKEFIDSPIYINDKPSLSVHQVRAEARRMSKKLGGLGVVIVDYLQKMRMSDPENMNRSVGEIATGLKNLAKELRCPVIALAQLNRNLEQRANKRPVAADLRESGVIEQEADVIFMVYRDEKYNENTELKGITEIICVKSRHAPGAEKTYHFSSRYSGLDPVDFTYRGQMQQEADYEC</sequence>
<comment type="catalytic activity">
    <reaction evidence="11">
        <text>ATP + H2O = ADP + phosphate + H(+)</text>
        <dbReference type="Rhea" id="RHEA:13065"/>
        <dbReference type="ChEBI" id="CHEBI:15377"/>
        <dbReference type="ChEBI" id="CHEBI:15378"/>
        <dbReference type="ChEBI" id="CHEBI:30616"/>
        <dbReference type="ChEBI" id="CHEBI:43474"/>
        <dbReference type="ChEBI" id="CHEBI:456216"/>
        <dbReference type="EC" id="5.6.2.3"/>
    </reaction>
</comment>
<evidence type="ECO:0000256" key="5">
    <source>
        <dbReference type="ARBA" id="ARBA00022801"/>
    </source>
</evidence>
<evidence type="ECO:0000313" key="13">
    <source>
        <dbReference type="EMBL" id="STW46892.1"/>
    </source>
</evidence>
<proteinExistence type="inferred from homology"/>
<dbReference type="SUPFAM" id="SSF48024">
    <property type="entry name" value="N-terminal domain of DnaB helicase"/>
    <property type="match status" value="1"/>
</dbReference>
<evidence type="ECO:0000256" key="3">
    <source>
        <dbReference type="ARBA" id="ARBA00022705"/>
    </source>
</evidence>
<reference evidence="13 14" key="1">
    <citation type="submission" date="2018-06" db="EMBL/GenBank/DDBJ databases">
        <authorList>
            <consortium name="Pathogen Informatics"/>
            <person name="Doyle S."/>
        </authorList>
    </citation>
    <scope>NUCLEOTIDE SEQUENCE [LARGE SCALE GENOMIC DNA]</scope>
    <source>
        <strain evidence="13 14">NCTC9617</strain>
    </source>
</reference>
<organism evidence="13 14">
    <name type="scientific">Klebsiella pneumoniae</name>
    <dbReference type="NCBI Taxonomy" id="573"/>
    <lineage>
        <taxon>Bacteria</taxon>
        <taxon>Pseudomonadati</taxon>
        <taxon>Pseudomonadota</taxon>
        <taxon>Gammaproteobacteria</taxon>
        <taxon>Enterobacterales</taxon>
        <taxon>Enterobacteriaceae</taxon>
        <taxon>Klebsiella/Raoultella group</taxon>
        <taxon>Klebsiella</taxon>
        <taxon>Klebsiella pneumoniae complex</taxon>
    </lineage>
</organism>
<evidence type="ECO:0000256" key="6">
    <source>
        <dbReference type="ARBA" id="ARBA00022806"/>
    </source>
</evidence>
<dbReference type="PANTHER" id="PTHR30153:SF2">
    <property type="entry name" value="REPLICATIVE DNA HELICASE"/>
    <property type="match status" value="1"/>
</dbReference>
<evidence type="ECO:0000256" key="4">
    <source>
        <dbReference type="ARBA" id="ARBA00022741"/>
    </source>
</evidence>
<evidence type="ECO:0000256" key="1">
    <source>
        <dbReference type="ARBA" id="ARBA00008428"/>
    </source>
</evidence>
<evidence type="ECO:0000313" key="14">
    <source>
        <dbReference type="Proteomes" id="UP000255167"/>
    </source>
</evidence>
<dbReference type="PROSITE" id="PS51199">
    <property type="entry name" value="SF4_HELICASE"/>
    <property type="match status" value="1"/>
</dbReference>
<evidence type="ECO:0000256" key="11">
    <source>
        <dbReference type="ARBA" id="ARBA00048954"/>
    </source>
</evidence>